<dbReference type="GO" id="GO:0008233">
    <property type="term" value="F:peptidase activity"/>
    <property type="evidence" value="ECO:0007669"/>
    <property type="project" value="UniProtKB-KW"/>
</dbReference>
<evidence type="ECO:0000259" key="4">
    <source>
        <dbReference type="Pfam" id="PF07687"/>
    </source>
</evidence>
<feature type="domain" description="Peptidase M20 dimerisation" evidence="4">
    <location>
        <begin position="231"/>
        <end position="381"/>
    </location>
</feature>
<dbReference type="Pfam" id="PF07687">
    <property type="entry name" value="M20_dimer"/>
    <property type="match status" value="1"/>
</dbReference>
<evidence type="ECO:0000256" key="2">
    <source>
        <dbReference type="ARBA" id="ARBA00022723"/>
    </source>
</evidence>
<dbReference type="OrthoDB" id="9761532at2"/>
<reference evidence="5 6" key="1">
    <citation type="submission" date="2018-03" db="EMBL/GenBank/DDBJ databases">
        <title>Genomic Encyclopedia of Archaeal and Bacterial Type Strains, Phase II (KMG-II): from individual species to whole genera.</title>
        <authorList>
            <person name="Goeker M."/>
        </authorList>
    </citation>
    <scope>NUCLEOTIDE SEQUENCE [LARGE SCALE GENOMIC DNA]</scope>
    <source>
        <strain evidence="5 6">DSM 25027</strain>
    </source>
</reference>
<evidence type="ECO:0000256" key="1">
    <source>
        <dbReference type="ARBA" id="ARBA00022670"/>
    </source>
</evidence>
<evidence type="ECO:0000313" key="6">
    <source>
        <dbReference type="Proteomes" id="UP000237640"/>
    </source>
</evidence>
<dbReference type="InterPro" id="IPR011650">
    <property type="entry name" value="Peptidase_M20_dimer"/>
</dbReference>
<keyword evidence="6" id="KW-1185">Reference proteome</keyword>
<organism evidence="5 6">
    <name type="scientific">Flagellimonas meridianipacifica</name>
    <dbReference type="NCBI Taxonomy" id="1080225"/>
    <lineage>
        <taxon>Bacteria</taxon>
        <taxon>Pseudomonadati</taxon>
        <taxon>Bacteroidota</taxon>
        <taxon>Flavobacteriia</taxon>
        <taxon>Flavobacteriales</taxon>
        <taxon>Flavobacteriaceae</taxon>
        <taxon>Flagellimonas</taxon>
    </lineage>
</organism>
<evidence type="ECO:0000313" key="5">
    <source>
        <dbReference type="EMBL" id="PRX53115.1"/>
    </source>
</evidence>
<protein>
    <submittedName>
        <fullName evidence="5">Acetylornithine deacetylase/succinyl-diaminopimelate desuccinylase-like protein</fullName>
    </submittedName>
</protein>
<dbReference type="InterPro" id="IPR051458">
    <property type="entry name" value="Cyt/Met_Dipeptidase"/>
</dbReference>
<dbReference type="PANTHER" id="PTHR43270">
    <property type="entry name" value="BETA-ALA-HIS DIPEPTIDASE"/>
    <property type="match status" value="1"/>
</dbReference>
<dbReference type="EMBL" id="PVYX01000003">
    <property type="protein sequence ID" value="PRX53115.1"/>
    <property type="molecule type" value="Genomic_DNA"/>
</dbReference>
<dbReference type="Gene3D" id="3.30.70.360">
    <property type="match status" value="1"/>
</dbReference>
<dbReference type="GO" id="GO:0046872">
    <property type="term" value="F:metal ion binding"/>
    <property type="evidence" value="ECO:0007669"/>
    <property type="project" value="UniProtKB-KW"/>
</dbReference>
<dbReference type="Proteomes" id="UP000237640">
    <property type="component" value="Unassembled WGS sequence"/>
</dbReference>
<dbReference type="Gene3D" id="3.40.630.10">
    <property type="entry name" value="Zn peptidases"/>
    <property type="match status" value="1"/>
</dbReference>
<name>A0A2T0M6W1_9FLAO</name>
<proteinExistence type="predicted"/>
<gene>
    <name evidence="5" type="ORF">CLV81_4016</name>
</gene>
<dbReference type="PANTHER" id="PTHR43270:SF8">
    <property type="entry name" value="DI- AND TRIPEPTIDASE DUG2-RELATED"/>
    <property type="match status" value="1"/>
</dbReference>
<dbReference type="InterPro" id="IPR002933">
    <property type="entry name" value="Peptidase_M20"/>
</dbReference>
<dbReference type="Pfam" id="PF01546">
    <property type="entry name" value="Peptidase_M20"/>
    <property type="match status" value="1"/>
</dbReference>
<dbReference type="RefSeq" id="WP_106147867.1">
    <property type="nucleotide sequence ID" value="NZ_PVYX01000003.1"/>
</dbReference>
<evidence type="ECO:0000256" key="3">
    <source>
        <dbReference type="ARBA" id="ARBA00022801"/>
    </source>
</evidence>
<accession>A0A2T0M6W1</accession>
<dbReference type="SUPFAM" id="SSF53187">
    <property type="entry name" value="Zn-dependent exopeptidases"/>
    <property type="match status" value="1"/>
</dbReference>
<dbReference type="AlphaFoldDB" id="A0A2T0M6W1"/>
<comment type="caution">
    <text evidence="5">The sequence shown here is derived from an EMBL/GenBank/DDBJ whole genome shotgun (WGS) entry which is preliminary data.</text>
</comment>
<dbReference type="GO" id="GO:0006508">
    <property type="term" value="P:proteolysis"/>
    <property type="evidence" value="ECO:0007669"/>
    <property type="project" value="UniProtKB-KW"/>
</dbReference>
<keyword evidence="1" id="KW-0645">Protease</keyword>
<sequence>MKRNILFLFLLTITSGFSQNLDSISIKSSVASAIQDLRDFVAIPSDALNGSDIQDNLFWLKKQFGERGFNTTELDTENHPLFFAALPLRDDKPTILIYMHFDGQSVDPSKWDQPSPYQVVLKKPNGDTYETISFDELENDIDYDWRLFGRATADDKGPIIMFLHAIDLLKKNESEIPFNIKVILDGEEERGSKPLPRAVKQYRELLEADFLIINDGPMHPSGKPTLIFGCRGITSLTLTTHGPYKPQHSGHYGNYAPNPGFQLAQLLATMKDSEGRVLIPGYYDGISIDENTQSILKSVPDDAKAISEKLQFRTAEKVGSFYQEALQYPSLNIRGLGSGWIGNKARTIVPESATAELDLRLVPETDGNRLKKLVKDHIKKQGFYVMDKIPSKEERMAHDKIITIKEGTVTDAFRTDLNNSYGNFLKKTLESSFGEEVVQIRIMGGTVPIAPFINELKIPAFVVPMVNHDNNQHSPNENLKISQLAYGIQVFYSIFNTINN</sequence>
<keyword evidence="3" id="KW-0378">Hydrolase</keyword>
<keyword evidence="2" id="KW-0479">Metal-binding</keyword>